<reference evidence="2" key="1">
    <citation type="submission" date="2016-05" db="EMBL/GenBank/DDBJ databases">
        <authorList>
            <person name="Lavstsen T."/>
            <person name="Jespersen J.S."/>
        </authorList>
    </citation>
    <scope>NUCLEOTIDE SEQUENCE</scope>
    <source>
        <tissue evidence="2">Brain</tissue>
    </source>
</reference>
<evidence type="ECO:0000256" key="1">
    <source>
        <dbReference type="SAM" id="MobiDB-lite"/>
    </source>
</evidence>
<dbReference type="EMBL" id="HAEC01015413">
    <property type="protein sequence ID" value="SBQ83634.1"/>
    <property type="molecule type" value="Transcribed_RNA"/>
</dbReference>
<gene>
    <name evidence="2" type="primary">Nfu_g_1_025782</name>
</gene>
<feature type="compositionally biased region" description="Polar residues" evidence="1">
    <location>
        <begin position="1"/>
        <end position="11"/>
    </location>
</feature>
<sequence length="98" mass="10438">MKNLQAQNPQAWTRKLDGSRSDARNTGEAAGTRHGIRAGAHPDSLEPLAEARVKGSSPGAEDQPYHSGETMGMISFCEKTGREQKAGEEKKSSTTPGT</sequence>
<feature type="compositionally biased region" description="Basic and acidic residues" evidence="1">
    <location>
        <begin position="79"/>
        <end position="92"/>
    </location>
</feature>
<dbReference type="AlphaFoldDB" id="A0A1A8HLW1"/>
<name>A0A1A8HLW1_9TELE</name>
<protein>
    <submittedName>
        <fullName evidence="2">Uncharacterized protein</fullName>
    </submittedName>
</protein>
<organism evidence="2">
    <name type="scientific">Nothobranchius korthausae</name>
    <dbReference type="NCBI Taxonomy" id="1143690"/>
    <lineage>
        <taxon>Eukaryota</taxon>
        <taxon>Metazoa</taxon>
        <taxon>Chordata</taxon>
        <taxon>Craniata</taxon>
        <taxon>Vertebrata</taxon>
        <taxon>Euteleostomi</taxon>
        <taxon>Actinopterygii</taxon>
        <taxon>Neopterygii</taxon>
        <taxon>Teleostei</taxon>
        <taxon>Neoteleostei</taxon>
        <taxon>Acanthomorphata</taxon>
        <taxon>Ovalentaria</taxon>
        <taxon>Atherinomorphae</taxon>
        <taxon>Cyprinodontiformes</taxon>
        <taxon>Nothobranchiidae</taxon>
        <taxon>Nothobranchius</taxon>
    </lineage>
</organism>
<accession>A0A1A8HLW1</accession>
<feature type="non-terminal residue" evidence="2">
    <location>
        <position position="98"/>
    </location>
</feature>
<proteinExistence type="predicted"/>
<reference evidence="2" key="2">
    <citation type="submission" date="2016-06" db="EMBL/GenBank/DDBJ databases">
        <title>The genome of a short-lived fish provides insights into sex chromosome evolution and the genetic control of aging.</title>
        <authorList>
            <person name="Reichwald K."/>
            <person name="Felder M."/>
            <person name="Petzold A."/>
            <person name="Koch P."/>
            <person name="Groth M."/>
            <person name="Platzer M."/>
        </authorList>
    </citation>
    <scope>NUCLEOTIDE SEQUENCE</scope>
    <source>
        <tissue evidence="2">Brain</tissue>
    </source>
</reference>
<evidence type="ECO:0000313" key="2">
    <source>
        <dbReference type="EMBL" id="SBQ83634.1"/>
    </source>
</evidence>
<feature type="region of interest" description="Disordered" evidence="1">
    <location>
        <begin position="1"/>
        <end position="98"/>
    </location>
</feature>
<feature type="compositionally biased region" description="Basic and acidic residues" evidence="1">
    <location>
        <begin position="14"/>
        <end position="25"/>
    </location>
</feature>